<keyword evidence="6 7" id="KW-0472">Membrane</keyword>
<evidence type="ECO:0000313" key="9">
    <source>
        <dbReference type="EMBL" id="QHW33182.1"/>
    </source>
</evidence>
<evidence type="ECO:0000256" key="1">
    <source>
        <dbReference type="ARBA" id="ARBA00004651"/>
    </source>
</evidence>
<feature type="transmembrane region" description="Helical" evidence="7">
    <location>
        <begin position="34"/>
        <end position="56"/>
    </location>
</feature>
<dbReference type="EMBL" id="CP048286">
    <property type="protein sequence ID" value="QHW33182.1"/>
    <property type="molecule type" value="Genomic_DNA"/>
</dbReference>
<comment type="subcellular location">
    <subcellularLocation>
        <location evidence="1 7">Cell membrane</location>
        <topology evidence="1 7">Multi-pass membrane protein</topology>
    </subcellularLocation>
</comment>
<dbReference type="PROSITE" id="PS50928">
    <property type="entry name" value="ABC_TM1"/>
    <property type="match status" value="1"/>
</dbReference>
<gene>
    <name evidence="9" type="ORF">GZH47_21945</name>
</gene>
<feature type="domain" description="ABC transmembrane type-1" evidence="8">
    <location>
        <begin position="99"/>
        <end position="305"/>
    </location>
</feature>
<dbReference type="InterPro" id="IPR035906">
    <property type="entry name" value="MetI-like_sf"/>
</dbReference>
<evidence type="ECO:0000259" key="8">
    <source>
        <dbReference type="PROSITE" id="PS50928"/>
    </source>
</evidence>
<keyword evidence="10" id="KW-1185">Reference proteome</keyword>
<reference evidence="9 10" key="1">
    <citation type="submission" date="2020-02" db="EMBL/GenBank/DDBJ databases">
        <title>Paenibacillus sp. nov., isolated from rhizosphere soil of tomato.</title>
        <authorList>
            <person name="Weon H.-Y."/>
            <person name="Lee S.A."/>
        </authorList>
    </citation>
    <scope>NUCLEOTIDE SEQUENCE [LARGE SCALE GENOMIC DNA]</scope>
    <source>
        <strain evidence="9 10">14171R-81</strain>
    </source>
</reference>
<dbReference type="Gene3D" id="1.10.3720.10">
    <property type="entry name" value="MetI-like"/>
    <property type="match status" value="1"/>
</dbReference>
<proteinExistence type="inferred from homology"/>
<dbReference type="AlphaFoldDB" id="A0A6C0P9H2"/>
<feature type="transmembrane region" description="Helical" evidence="7">
    <location>
        <begin position="134"/>
        <end position="154"/>
    </location>
</feature>
<keyword evidence="3" id="KW-1003">Cell membrane</keyword>
<protein>
    <submittedName>
        <fullName evidence="9">Carbohydrate ABC transporter permease</fullName>
    </submittedName>
</protein>
<dbReference type="Proteomes" id="UP000479114">
    <property type="component" value="Chromosome"/>
</dbReference>
<feature type="transmembrane region" description="Helical" evidence="7">
    <location>
        <begin position="98"/>
        <end position="122"/>
    </location>
</feature>
<sequence length="321" mass="35973">MVEQPAHAAQSTHAAQAAKQSKSIKSRSLDANPWWAQSIIYLILIVAGLITLLPMVNVWAISFSEAHEIYKNPMMIWPKSFTIEAYKYIFNTEVLLKAFGITVFVTVVGTFLNLVFTATGAYGLSKTQIPGHRFLLWLVIIPMLFGAGLIPMYILLKNIGLLDSVWVLIIPQLVAPFNLILMRNFFWSIPESLEESARIDGASDMRVLWSVILPLSKPVIATVGLFYAVGHWNDFFSALYFISDNSKWPLQMVLRSIIIDFNMLNMGTQNTSTLNDSSHLVVQPENIKAATIIFAIVPILLVYPFLQKYFVKGIMLGSVKG</sequence>
<evidence type="ECO:0000256" key="6">
    <source>
        <dbReference type="ARBA" id="ARBA00023136"/>
    </source>
</evidence>
<keyword evidence="4 7" id="KW-0812">Transmembrane</keyword>
<dbReference type="GO" id="GO:0005886">
    <property type="term" value="C:plasma membrane"/>
    <property type="evidence" value="ECO:0007669"/>
    <property type="project" value="UniProtKB-SubCell"/>
</dbReference>
<dbReference type="KEGG" id="prz:GZH47_21945"/>
<evidence type="ECO:0000256" key="3">
    <source>
        <dbReference type="ARBA" id="ARBA00022475"/>
    </source>
</evidence>
<organism evidence="9 10">
    <name type="scientific">Paenibacillus rhizovicinus</name>
    <dbReference type="NCBI Taxonomy" id="2704463"/>
    <lineage>
        <taxon>Bacteria</taxon>
        <taxon>Bacillati</taxon>
        <taxon>Bacillota</taxon>
        <taxon>Bacilli</taxon>
        <taxon>Bacillales</taxon>
        <taxon>Paenibacillaceae</taxon>
        <taxon>Paenibacillus</taxon>
    </lineage>
</organism>
<feature type="transmembrane region" description="Helical" evidence="7">
    <location>
        <begin position="166"/>
        <end position="186"/>
    </location>
</feature>
<evidence type="ECO:0000313" key="10">
    <source>
        <dbReference type="Proteomes" id="UP000479114"/>
    </source>
</evidence>
<keyword evidence="2 7" id="KW-0813">Transport</keyword>
<dbReference type="PANTHER" id="PTHR43744">
    <property type="entry name" value="ABC TRANSPORTER PERMEASE PROTEIN MG189-RELATED-RELATED"/>
    <property type="match status" value="1"/>
</dbReference>
<evidence type="ECO:0000256" key="7">
    <source>
        <dbReference type="RuleBase" id="RU363032"/>
    </source>
</evidence>
<dbReference type="SUPFAM" id="SSF161098">
    <property type="entry name" value="MetI-like"/>
    <property type="match status" value="1"/>
</dbReference>
<evidence type="ECO:0000256" key="4">
    <source>
        <dbReference type="ARBA" id="ARBA00022692"/>
    </source>
</evidence>
<dbReference type="CDD" id="cd06261">
    <property type="entry name" value="TM_PBP2"/>
    <property type="match status" value="1"/>
</dbReference>
<dbReference type="PANTHER" id="PTHR43744:SF9">
    <property type="entry name" value="POLYGALACTURONAN_RHAMNOGALACTURONAN TRANSPORT SYSTEM PERMEASE PROTEIN YTCP"/>
    <property type="match status" value="1"/>
</dbReference>
<feature type="transmembrane region" description="Helical" evidence="7">
    <location>
        <begin position="287"/>
        <end position="306"/>
    </location>
</feature>
<dbReference type="InterPro" id="IPR000515">
    <property type="entry name" value="MetI-like"/>
</dbReference>
<accession>A0A6C0P9H2</accession>
<dbReference type="Pfam" id="PF00528">
    <property type="entry name" value="BPD_transp_1"/>
    <property type="match status" value="1"/>
</dbReference>
<evidence type="ECO:0000256" key="5">
    <source>
        <dbReference type="ARBA" id="ARBA00022989"/>
    </source>
</evidence>
<dbReference type="RefSeq" id="WP_162643159.1">
    <property type="nucleotide sequence ID" value="NZ_CP048286.1"/>
</dbReference>
<evidence type="ECO:0000256" key="2">
    <source>
        <dbReference type="ARBA" id="ARBA00022448"/>
    </source>
</evidence>
<feature type="transmembrane region" description="Helical" evidence="7">
    <location>
        <begin position="207"/>
        <end position="229"/>
    </location>
</feature>
<comment type="similarity">
    <text evidence="7">Belongs to the binding-protein-dependent transport system permease family.</text>
</comment>
<dbReference type="GO" id="GO:0055085">
    <property type="term" value="P:transmembrane transport"/>
    <property type="evidence" value="ECO:0007669"/>
    <property type="project" value="InterPro"/>
</dbReference>
<keyword evidence="5 7" id="KW-1133">Transmembrane helix</keyword>
<name>A0A6C0P9H2_9BACL</name>